<keyword evidence="2" id="KW-0732">Signal</keyword>
<dbReference type="PANTHER" id="PTHR12475:SF4">
    <property type="entry name" value="PROTEIN THEM6"/>
    <property type="match status" value="1"/>
</dbReference>
<dbReference type="PANTHER" id="PTHR12475">
    <property type="match status" value="1"/>
</dbReference>
<reference evidence="3 4" key="1">
    <citation type="submission" date="2018-08" db="EMBL/GenBank/DDBJ databases">
        <title>Genome and evolution of the arbuscular mycorrhizal fungus Diversispora epigaea (formerly Glomus versiforme) and its bacterial endosymbionts.</title>
        <authorList>
            <person name="Sun X."/>
            <person name="Fei Z."/>
            <person name="Harrison M."/>
        </authorList>
    </citation>
    <scope>NUCLEOTIDE SEQUENCE [LARGE SCALE GENOMIC DNA]</scope>
    <source>
        <strain evidence="3 4">IT104</strain>
    </source>
</reference>
<evidence type="ECO:0000313" key="3">
    <source>
        <dbReference type="EMBL" id="RHZ88821.1"/>
    </source>
</evidence>
<name>A0A397JLL4_9GLOM</name>
<accession>A0A397JLL4</accession>
<dbReference type="Proteomes" id="UP000266861">
    <property type="component" value="Unassembled WGS sequence"/>
</dbReference>
<dbReference type="SUPFAM" id="SSF54637">
    <property type="entry name" value="Thioesterase/thiol ester dehydrase-isomerase"/>
    <property type="match status" value="1"/>
</dbReference>
<dbReference type="AlphaFoldDB" id="A0A397JLL4"/>
<dbReference type="InterPro" id="IPR029069">
    <property type="entry name" value="HotDog_dom_sf"/>
</dbReference>
<comment type="caution">
    <text evidence="3">The sequence shown here is derived from an EMBL/GenBank/DDBJ whole genome shotgun (WGS) entry which is preliminary data.</text>
</comment>
<feature type="chain" id="PRO_5017216321" evidence="2">
    <location>
        <begin position="22"/>
        <end position="168"/>
    </location>
</feature>
<protein>
    <submittedName>
        <fullName evidence="3">Uncharacterized protein</fullName>
    </submittedName>
</protein>
<dbReference type="OrthoDB" id="265761at2759"/>
<organism evidence="3 4">
    <name type="scientific">Diversispora epigaea</name>
    <dbReference type="NCBI Taxonomy" id="1348612"/>
    <lineage>
        <taxon>Eukaryota</taxon>
        <taxon>Fungi</taxon>
        <taxon>Fungi incertae sedis</taxon>
        <taxon>Mucoromycota</taxon>
        <taxon>Glomeromycotina</taxon>
        <taxon>Glomeromycetes</taxon>
        <taxon>Diversisporales</taxon>
        <taxon>Diversisporaceae</taxon>
        <taxon>Diversispora</taxon>
    </lineage>
</organism>
<evidence type="ECO:0000313" key="4">
    <source>
        <dbReference type="Proteomes" id="UP000266861"/>
    </source>
</evidence>
<feature type="signal peptide" evidence="2">
    <location>
        <begin position="1"/>
        <end position="21"/>
    </location>
</feature>
<comment type="similarity">
    <text evidence="1">Belongs to the lcsJ thioesterase family.</text>
</comment>
<proteinExistence type="inferred from homology"/>
<evidence type="ECO:0000256" key="2">
    <source>
        <dbReference type="SAM" id="SignalP"/>
    </source>
</evidence>
<sequence>MGTINWARIDFLVLLFPEAFKEYFAFAASGVSVYFKKEIPRFSTYKIQTKLLTWNGKWIFLIHRFITESKNNSDNTNNNKNNINVHTVGISKLVFKEKNGKTIIPEQFFDKFGFKCETEESKIKREEIRKKGWQFIEGLFEFEKLIDYCEDKDKDDDYLENEKFISKL</sequence>
<dbReference type="EMBL" id="PQFF01000019">
    <property type="protein sequence ID" value="RHZ88821.1"/>
    <property type="molecule type" value="Genomic_DNA"/>
</dbReference>
<evidence type="ECO:0000256" key="1">
    <source>
        <dbReference type="ARBA" id="ARBA00038476"/>
    </source>
</evidence>
<dbReference type="InterPro" id="IPR051490">
    <property type="entry name" value="THEM6_lcsJ_thioesterase"/>
</dbReference>
<keyword evidence="4" id="KW-1185">Reference proteome</keyword>
<gene>
    <name evidence="3" type="ORF">Glove_21g252</name>
</gene>